<dbReference type="Gene3D" id="3.60.15.10">
    <property type="entry name" value="Ribonuclease Z/Hydroxyacylglutathione hydrolase-like"/>
    <property type="match status" value="1"/>
</dbReference>
<dbReference type="PANTHER" id="PTHR42978:SF6">
    <property type="entry name" value="QUORUM-QUENCHING LACTONASE YTNP-RELATED"/>
    <property type="match status" value="1"/>
</dbReference>
<organism evidence="6 7">
    <name type="scientific">Hansschlegelia zhihuaiae</name>
    <dbReference type="NCBI Taxonomy" id="405005"/>
    <lineage>
        <taxon>Bacteria</taxon>
        <taxon>Pseudomonadati</taxon>
        <taxon>Pseudomonadota</taxon>
        <taxon>Alphaproteobacteria</taxon>
        <taxon>Hyphomicrobiales</taxon>
        <taxon>Methylopilaceae</taxon>
        <taxon>Hansschlegelia</taxon>
    </lineage>
</organism>
<keyword evidence="2" id="KW-0479">Metal-binding</keyword>
<dbReference type="AlphaFoldDB" id="A0A4Q0MNA3"/>
<dbReference type="RefSeq" id="WP_128775545.1">
    <property type="nucleotide sequence ID" value="NZ_RYFI01000001.1"/>
</dbReference>
<dbReference type="InterPro" id="IPR036866">
    <property type="entry name" value="RibonucZ/Hydroxyglut_hydro"/>
</dbReference>
<reference evidence="6 7" key="1">
    <citation type="submission" date="2018-12" db="EMBL/GenBank/DDBJ databases">
        <title>bacterium Hansschlegelia zhihuaiae S113.</title>
        <authorList>
            <person name="He J."/>
        </authorList>
    </citation>
    <scope>NUCLEOTIDE SEQUENCE [LARGE SCALE GENOMIC DNA]</scope>
    <source>
        <strain evidence="6 7">S 113</strain>
    </source>
</reference>
<dbReference type="CDD" id="cd07720">
    <property type="entry name" value="OPHC2-like_MBL-fold"/>
    <property type="match status" value="1"/>
</dbReference>
<keyword evidence="4" id="KW-0862">Zinc</keyword>
<dbReference type="Proteomes" id="UP000289708">
    <property type="component" value="Unassembled WGS sequence"/>
</dbReference>
<dbReference type="GO" id="GO:0016787">
    <property type="term" value="F:hydrolase activity"/>
    <property type="evidence" value="ECO:0007669"/>
    <property type="project" value="UniProtKB-KW"/>
</dbReference>
<accession>A0A4Q0MNA3</accession>
<evidence type="ECO:0000256" key="2">
    <source>
        <dbReference type="ARBA" id="ARBA00022723"/>
    </source>
</evidence>
<dbReference type="GO" id="GO:0046872">
    <property type="term" value="F:metal ion binding"/>
    <property type="evidence" value="ECO:0007669"/>
    <property type="project" value="UniProtKB-KW"/>
</dbReference>
<dbReference type="OrthoDB" id="9773738at2"/>
<dbReference type="EMBL" id="RYFI01000001">
    <property type="protein sequence ID" value="RXF75367.1"/>
    <property type="molecule type" value="Genomic_DNA"/>
</dbReference>
<gene>
    <name evidence="6" type="ORF">EK403_00425</name>
</gene>
<dbReference type="InterPro" id="IPR001279">
    <property type="entry name" value="Metallo-B-lactamas"/>
</dbReference>
<evidence type="ECO:0000313" key="7">
    <source>
        <dbReference type="Proteomes" id="UP000289708"/>
    </source>
</evidence>
<dbReference type="SMART" id="SM00849">
    <property type="entry name" value="Lactamase_B"/>
    <property type="match status" value="1"/>
</dbReference>
<protein>
    <submittedName>
        <fullName evidence="6">MBL fold metallo-hydrolase</fullName>
    </submittedName>
</protein>
<dbReference type="PANTHER" id="PTHR42978">
    <property type="entry name" value="QUORUM-QUENCHING LACTONASE YTNP-RELATED-RELATED"/>
    <property type="match status" value="1"/>
</dbReference>
<evidence type="ECO:0000256" key="4">
    <source>
        <dbReference type="ARBA" id="ARBA00022833"/>
    </source>
</evidence>
<comment type="caution">
    <text evidence="6">The sequence shown here is derived from an EMBL/GenBank/DDBJ whole genome shotgun (WGS) entry which is preliminary data.</text>
</comment>
<dbReference type="InterPro" id="IPR051013">
    <property type="entry name" value="MBL_superfamily_lactonases"/>
</dbReference>
<sequence>MFTDKVIWTRRRAIAAGGALTAPLIVGRAAEPARAAAGATARPTEPVFRRFRLGGFELTAVSDGVAMIDGPWPIVGEDRPKEEVEALMRDNLLPPSRFQPGFSPVVIDTGREKILIDAGNGSQGFLPPPAGGQLVANLRAAGIASEQIDVVALTHCHVDHIGGLVQTGRAQFPNARYVVGETEHAFWKSDDRLSADKGSTEYKSAALFRDITPALGDRVSLVKPGADVVAGVSAVAAFGHTPGHLGFMIESGGKRLLVWGDCAHHEVASLAHPEWSAFFDMDKEAGRATRRRIYDMAATERLPVLGYHTSFPSVGFVERAGGAFRWLPVTYQLVE</sequence>
<dbReference type="SUPFAM" id="SSF56281">
    <property type="entry name" value="Metallo-hydrolase/oxidoreductase"/>
    <property type="match status" value="1"/>
</dbReference>
<evidence type="ECO:0000256" key="3">
    <source>
        <dbReference type="ARBA" id="ARBA00022801"/>
    </source>
</evidence>
<dbReference type="InterPro" id="IPR006311">
    <property type="entry name" value="TAT_signal"/>
</dbReference>
<dbReference type="Pfam" id="PF00753">
    <property type="entry name" value="Lactamase_B"/>
    <property type="match status" value="1"/>
</dbReference>
<dbReference type="PROSITE" id="PS51318">
    <property type="entry name" value="TAT"/>
    <property type="match status" value="1"/>
</dbReference>
<evidence type="ECO:0000256" key="1">
    <source>
        <dbReference type="ARBA" id="ARBA00007749"/>
    </source>
</evidence>
<proteinExistence type="inferred from homology"/>
<comment type="similarity">
    <text evidence="1">Belongs to the metallo-beta-lactamase superfamily.</text>
</comment>
<evidence type="ECO:0000259" key="5">
    <source>
        <dbReference type="SMART" id="SM00849"/>
    </source>
</evidence>
<evidence type="ECO:0000313" key="6">
    <source>
        <dbReference type="EMBL" id="RXF75367.1"/>
    </source>
</evidence>
<feature type="domain" description="Metallo-beta-lactamase" evidence="5">
    <location>
        <begin position="100"/>
        <end position="308"/>
    </location>
</feature>
<keyword evidence="7" id="KW-1185">Reference proteome</keyword>
<name>A0A4Q0MNA3_9HYPH</name>
<keyword evidence="3 6" id="KW-0378">Hydrolase</keyword>